<dbReference type="SUPFAM" id="SSF54001">
    <property type="entry name" value="Cysteine proteinases"/>
    <property type="match status" value="1"/>
</dbReference>
<name>A0A0N4WCI1_HAEPC</name>
<evidence type="ECO:0000313" key="5">
    <source>
        <dbReference type="WBParaSite" id="HPLM_0000822401-mRNA-1"/>
    </source>
</evidence>
<dbReference type="Gene3D" id="3.90.70.10">
    <property type="entry name" value="Cysteine proteinases"/>
    <property type="match status" value="1"/>
</dbReference>
<dbReference type="STRING" id="6290.A0A0N4WCI1"/>
<dbReference type="GO" id="GO:0006508">
    <property type="term" value="P:proteolysis"/>
    <property type="evidence" value="ECO:0007669"/>
    <property type="project" value="InterPro"/>
</dbReference>
<dbReference type="Proteomes" id="UP000268014">
    <property type="component" value="Unassembled WGS sequence"/>
</dbReference>
<dbReference type="OrthoDB" id="65740at2759"/>
<keyword evidence="1" id="KW-0732">Signal</keyword>
<dbReference type="Pfam" id="PF00112">
    <property type="entry name" value="Peptidase_C1"/>
    <property type="match status" value="1"/>
</dbReference>
<evidence type="ECO:0000259" key="2">
    <source>
        <dbReference type="Pfam" id="PF00112"/>
    </source>
</evidence>
<dbReference type="WBParaSite" id="HPLM_0000822401-mRNA-1">
    <property type="protein sequence ID" value="HPLM_0000822401-mRNA-1"/>
    <property type="gene ID" value="HPLM_0000822401"/>
</dbReference>
<keyword evidence="4" id="KW-1185">Reference proteome</keyword>
<evidence type="ECO:0000313" key="3">
    <source>
        <dbReference type="EMBL" id="VDO34206.1"/>
    </source>
</evidence>
<gene>
    <name evidence="3" type="ORF">HPLM_LOCUS8216</name>
</gene>
<reference evidence="5" key="1">
    <citation type="submission" date="2017-02" db="UniProtKB">
        <authorList>
            <consortium name="WormBaseParasite"/>
        </authorList>
    </citation>
    <scope>IDENTIFICATION</scope>
</reference>
<protein>
    <submittedName>
        <fullName evidence="5">Pept_C1 domain-containing protein</fullName>
    </submittedName>
</protein>
<organism evidence="5">
    <name type="scientific">Haemonchus placei</name>
    <name type="common">Barber's pole worm</name>
    <dbReference type="NCBI Taxonomy" id="6290"/>
    <lineage>
        <taxon>Eukaryota</taxon>
        <taxon>Metazoa</taxon>
        <taxon>Ecdysozoa</taxon>
        <taxon>Nematoda</taxon>
        <taxon>Chromadorea</taxon>
        <taxon>Rhabditida</taxon>
        <taxon>Rhabditina</taxon>
        <taxon>Rhabditomorpha</taxon>
        <taxon>Strongyloidea</taxon>
        <taxon>Trichostrongylidae</taxon>
        <taxon>Haemonchus</taxon>
    </lineage>
</organism>
<accession>A0A0N4WCI1</accession>
<dbReference type="GO" id="GO:0008234">
    <property type="term" value="F:cysteine-type peptidase activity"/>
    <property type="evidence" value="ECO:0007669"/>
    <property type="project" value="InterPro"/>
</dbReference>
<dbReference type="InterPro" id="IPR000668">
    <property type="entry name" value="Peptidase_C1A_C"/>
</dbReference>
<feature type="signal peptide" evidence="1">
    <location>
        <begin position="1"/>
        <end position="20"/>
    </location>
</feature>
<feature type="chain" id="PRO_5043123591" evidence="1">
    <location>
        <begin position="21"/>
        <end position="198"/>
    </location>
</feature>
<dbReference type="InterPro" id="IPR038765">
    <property type="entry name" value="Papain-like_cys_pep_sf"/>
</dbReference>
<sequence length="198" mass="22601">MFQRYVLLALCIHLSRIALAYEADVLASLKNEKIILEAQLLSGEELISYLETNQNFFEAAITPQSYNFKRNLMDRRFINHNRKPTVEDVNDDGDDIPEKCGGGYMINAFEYFAEQGANSNNTCFQHTTGAEMGAHAIKIIEWGSENSTNYWLIANWMYYDWGENGEYGVIPLAAFSYFRMIRGINDCNIEQNVVAGHV</sequence>
<proteinExistence type="predicted"/>
<dbReference type="EMBL" id="UZAF01016811">
    <property type="protein sequence ID" value="VDO34206.1"/>
    <property type="molecule type" value="Genomic_DNA"/>
</dbReference>
<evidence type="ECO:0000313" key="4">
    <source>
        <dbReference type="Proteomes" id="UP000268014"/>
    </source>
</evidence>
<reference evidence="3 4" key="2">
    <citation type="submission" date="2018-11" db="EMBL/GenBank/DDBJ databases">
        <authorList>
            <consortium name="Pathogen Informatics"/>
        </authorList>
    </citation>
    <scope>NUCLEOTIDE SEQUENCE [LARGE SCALE GENOMIC DNA]</scope>
    <source>
        <strain evidence="3 4">MHpl1</strain>
    </source>
</reference>
<evidence type="ECO:0000256" key="1">
    <source>
        <dbReference type="SAM" id="SignalP"/>
    </source>
</evidence>
<dbReference type="AlphaFoldDB" id="A0A0N4WCI1"/>
<feature type="domain" description="Peptidase C1A papain C-terminal" evidence="2">
    <location>
        <begin position="124"/>
        <end position="195"/>
    </location>
</feature>